<keyword evidence="2" id="KW-1185">Reference proteome</keyword>
<sequence length="54" mass="5984">MPVVKRLIELDLDAAGTYIPSHFHFNVHSANPVGRENIRALLAQYLIVRQAGNG</sequence>
<gene>
    <name evidence="1" type="ORF">SAMN04487926_11628</name>
</gene>
<proteinExistence type="predicted"/>
<dbReference type="EMBL" id="FNDI01000016">
    <property type="protein sequence ID" value="SDI38853.1"/>
    <property type="molecule type" value="Genomic_DNA"/>
</dbReference>
<dbReference type="Proteomes" id="UP000198900">
    <property type="component" value="Unassembled WGS sequence"/>
</dbReference>
<comment type="caution">
    <text evidence="1">The sequence shown here is derived from an EMBL/GenBank/DDBJ whole genome shotgun (WGS) entry which is preliminary data.</text>
</comment>
<protein>
    <submittedName>
        <fullName evidence="1">Uncharacterized protein</fullName>
    </submittedName>
</protein>
<accession>A0A7Z7BA47</accession>
<dbReference type="AlphaFoldDB" id="A0A7Z7BA47"/>
<reference evidence="1" key="1">
    <citation type="submission" date="2016-10" db="EMBL/GenBank/DDBJ databases">
        <authorList>
            <person name="Varghese N."/>
            <person name="Submissions S."/>
        </authorList>
    </citation>
    <scope>NUCLEOTIDE SEQUENCE [LARGE SCALE GENOMIC DNA]</scope>
    <source>
        <strain evidence="1">YR281</strain>
    </source>
</reference>
<organism evidence="1 2">
    <name type="scientific">Paraburkholderia steynii</name>
    <dbReference type="NCBI Taxonomy" id="1245441"/>
    <lineage>
        <taxon>Bacteria</taxon>
        <taxon>Pseudomonadati</taxon>
        <taxon>Pseudomonadota</taxon>
        <taxon>Betaproteobacteria</taxon>
        <taxon>Burkholderiales</taxon>
        <taxon>Burkholderiaceae</taxon>
        <taxon>Paraburkholderia</taxon>
    </lineage>
</organism>
<evidence type="ECO:0000313" key="2">
    <source>
        <dbReference type="Proteomes" id="UP000198900"/>
    </source>
</evidence>
<evidence type="ECO:0000313" key="1">
    <source>
        <dbReference type="EMBL" id="SDI38853.1"/>
    </source>
</evidence>
<name>A0A7Z7BA47_9BURK</name>